<dbReference type="InterPro" id="IPR013584">
    <property type="entry name" value="RAP"/>
</dbReference>
<organism evidence="4 5">
    <name type="scientific">Laticauda laticaudata</name>
    <name type="common">Blue-ringed sea krait</name>
    <name type="synonym">Blue-lipped sea krait</name>
    <dbReference type="NCBI Taxonomy" id="8630"/>
    <lineage>
        <taxon>Eukaryota</taxon>
        <taxon>Metazoa</taxon>
        <taxon>Chordata</taxon>
        <taxon>Craniata</taxon>
        <taxon>Vertebrata</taxon>
        <taxon>Euteleostomi</taxon>
        <taxon>Lepidosauria</taxon>
        <taxon>Squamata</taxon>
        <taxon>Bifurcata</taxon>
        <taxon>Unidentata</taxon>
        <taxon>Episquamata</taxon>
        <taxon>Toxicofera</taxon>
        <taxon>Serpentes</taxon>
        <taxon>Colubroidea</taxon>
        <taxon>Elapidae</taxon>
        <taxon>Laticaudinae</taxon>
        <taxon>Laticauda</taxon>
    </lineage>
</organism>
<dbReference type="GO" id="GO:0070131">
    <property type="term" value="P:positive regulation of mitochondrial translation"/>
    <property type="evidence" value="ECO:0007669"/>
    <property type="project" value="Ensembl"/>
</dbReference>
<dbReference type="SMART" id="SM00952">
    <property type="entry name" value="RAP"/>
    <property type="match status" value="1"/>
</dbReference>
<accession>A0A8C5WT74</accession>
<dbReference type="GO" id="GO:0044528">
    <property type="term" value="P:regulation of mitochondrial mRNA stability"/>
    <property type="evidence" value="ECO:0007669"/>
    <property type="project" value="Ensembl"/>
</dbReference>
<dbReference type="InterPro" id="IPR010622">
    <property type="entry name" value="FAST_Leu-rich"/>
</dbReference>
<keyword evidence="2" id="KW-0496">Mitochondrion</keyword>
<evidence type="ECO:0000313" key="5">
    <source>
        <dbReference type="Proteomes" id="UP000694406"/>
    </source>
</evidence>
<dbReference type="GeneTree" id="ENSGT01030000234607"/>
<dbReference type="GO" id="GO:0005759">
    <property type="term" value="C:mitochondrial matrix"/>
    <property type="evidence" value="ECO:0007669"/>
    <property type="project" value="TreeGrafter"/>
</dbReference>
<dbReference type="Pfam" id="PF08368">
    <property type="entry name" value="FAST_2"/>
    <property type="match status" value="1"/>
</dbReference>
<feature type="domain" description="RAP" evidence="3">
    <location>
        <begin position="603"/>
        <end position="661"/>
    </location>
</feature>
<dbReference type="InterPro" id="IPR013579">
    <property type="entry name" value="FAST_2"/>
</dbReference>
<comment type="subcellular location">
    <subcellularLocation>
        <location evidence="1">Mitochondrion</location>
    </subcellularLocation>
</comment>
<proteinExistence type="predicted"/>
<dbReference type="PROSITE" id="PS51286">
    <property type="entry name" value="RAP"/>
    <property type="match status" value="1"/>
</dbReference>
<reference evidence="4" key="1">
    <citation type="submission" date="2025-08" db="UniProtKB">
        <authorList>
            <consortium name="Ensembl"/>
        </authorList>
    </citation>
    <scope>IDENTIFICATION</scope>
</reference>
<evidence type="ECO:0000256" key="1">
    <source>
        <dbReference type="ARBA" id="ARBA00004173"/>
    </source>
</evidence>
<dbReference type="Pfam" id="PF08373">
    <property type="entry name" value="RAP"/>
    <property type="match status" value="1"/>
</dbReference>
<gene>
    <name evidence="4" type="primary">FASTKD3</name>
</gene>
<dbReference type="PANTHER" id="PTHR21228">
    <property type="entry name" value="FAST LEU-RICH DOMAIN-CONTAINING"/>
    <property type="match status" value="1"/>
</dbReference>
<dbReference type="Pfam" id="PF06743">
    <property type="entry name" value="FAST_1"/>
    <property type="match status" value="1"/>
</dbReference>
<dbReference type="AlphaFoldDB" id="A0A8C5WT74"/>
<dbReference type="Ensembl" id="ENSLLTT00000011636.1">
    <property type="protein sequence ID" value="ENSLLTP00000011194.1"/>
    <property type="gene ID" value="ENSLLTG00000008615.1"/>
</dbReference>
<sequence>MKSQESSGNVISQAKMAFMVVRSFRVSVSNVQACRQLLTGSRAFSHFCQKMRQFIVSHFDSSILENRRGFLCTSCRNNHVKLKNHTSPVVETVQHFGEANNNLNSNNKTVGEQIFLKELNQWSSYKDIFKFVNSLKSLSDIMVAAIFQRLGEVQLQDSLMKNPELLMENDMFKSLCLQLEKESTHLSDSALVNSLNALTKLHVDPCNTLMVCLVSETQQRLDKGQMTIKNLCILGEGLFNLGGPEQAMLEQIMNQIQSTNVEDWKIEEMVLVYRTLQLYVGRKTNLFQNLLSKMNSFAETEDCQFTPKQTSTVLSALVVLDETQVNNLIVKLCKHASCYIPYFTDDEMIDVLEALIHFGCSDQCFTEALERHVTKFAFVMHPNTISKIMQYCSTLCILSKPIFNAVAETFVCSADNFTVSQIVEQVVPFGKLNYLPPSAPSFFRQVERFVSMRLSEFEPHELLNLLHSCILIKCYPLNFMEKLFSPFFLQELQAESPRSKILSQLTQLFLTIRLECPYYKKLRLPLDYQVKSFYTRCESLESKVDLHLFNRVKAGMIDLLGSQKYFVYNVLTPYHYTIDIEIKLNEEGFVLPVNAYDEVYERIALCIDDEKRFCANSHNLLGKESIKQRHLKLIGYVVVQIPFFEFNPLDNKNDVQEYLHKKVFPNFYSFHENKAESK</sequence>
<dbReference type="Proteomes" id="UP000694406">
    <property type="component" value="Unplaced"/>
</dbReference>
<evidence type="ECO:0000256" key="2">
    <source>
        <dbReference type="ARBA" id="ARBA00023128"/>
    </source>
</evidence>
<dbReference type="GO" id="GO:0000963">
    <property type="term" value="P:mitochondrial RNA processing"/>
    <property type="evidence" value="ECO:0007669"/>
    <property type="project" value="TreeGrafter"/>
</dbReference>
<dbReference type="PANTHER" id="PTHR21228:SF9">
    <property type="entry name" value="FAST KINASE DOMAIN-CONTAINING PROTEIN 3, MITOCHONDRIAL"/>
    <property type="match status" value="1"/>
</dbReference>
<protein>
    <submittedName>
        <fullName evidence="4">FAST kinase domains 3</fullName>
    </submittedName>
</protein>
<dbReference type="InterPro" id="IPR050870">
    <property type="entry name" value="FAST_kinase"/>
</dbReference>
<keyword evidence="5" id="KW-1185">Reference proteome</keyword>
<evidence type="ECO:0000259" key="3">
    <source>
        <dbReference type="PROSITE" id="PS51286"/>
    </source>
</evidence>
<dbReference type="GO" id="GO:0033617">
    <property type="term" value="P:mitochondrial respiratory chain complex IV assembly"/>
    <property type="evidence" value="ECO:0007669"/>
    <property type="project" value="Ensembl"/>
</dbReference>
<reference evidence="4" key="2">
    <citation type="submission" date="2025-09" db="UniProtKB">
        <authorList>
            <consortium name="Ensembl"/>
        </authorList>
    </citation>
    <scope>IDENTIFICATION</scope>
</reference>
<dbReference type="GO" id="GO:0003723">
    <property type="term" value="F:RNA binding"/>
    <property type="evidence" value="ECO:0007669"/>
    <property type="project" value="TreeGrafter"/>
</dbReference>
<dbReference type="GO" id="GO:0005654">
    <property type="term" value="C:nucleoplasm"/>
    <property type="evidence" value="ECO:0007669"/>
    <property type="project" value="Ensembl"/>
</dbReference>
<evidence type="ECO:0000313" key="4">
    <source>
        <dbReference type="Ensembl" id="ENSLLTP00000011194.1"/>
    </source>
</evidence>
<name>A0A8C5WT74_LATLA</name>
<dbReference type="GO" id="GO:0035770">
    <property type="term" value="C:ribonucleoprotein granule"/>
    <property type="evidence" value="ECO:0007669"/>
    <property type="project" value="TreeGrafter"/>
</dbReference>